<evidence type="ECO:0000256" key="4">
    <source>
        <dbReference type="SAM" id="SignalP"/>
    </source>
</evidence>
<dbReference type="InterPro" id="IPR000483">
    <property type="entry name" value="Cys-rich_flank_reg_C"/>
</dbReference>
<evidence type="ECO:0000256" key="1">
    <source>
        <dbReference type="ARBA" id="ARBA00022614"/>
    </source>
</evidence>
<dbReference type="InterPro" id="IPR026906">
    <property type="entry name" value="LRR_5"/>
</dbReference>
<name>A0AAV2BZ71_9ARAC</name>
<organism evidence="6 7">
    <name type="scientific">Larinioides sclopetarius</name>
    <dbReference type="NCBI Taxonomy" id="280406"/>
    <lineage>
        <taxon>Eukaryota</taxon>
        <taxon>Metazoa</taxon>
        <taxon>Ecdysozoa</taxon>
        <taxon>Arthropoda</taxon>
        <taxon>Chelicerata</taxon>
        <taxon>Arachnida</taxon>
        <taxon>Araneae</taxon>
        <taxon>Araneomorphae</taxon>
        <taxon>Entelegynae</taxon>
        <taxon>Araneoidea</taxon>
        <taxon>Araneidae</taxon>
        <taxon>Larinioides</taxon>
    </lineage>
</organism>
<keyword evidence="1" id="KW-0433">Leucine-rich repeat</keyword>
<dbReference type="PANTHER" id="PTHR24364:SF18">
    <property type="entry name" value="LP06937P"/>
    <property type="match status" value="1"/>
</dbReference>
<evidence type="ECO:0000256" key="3">
    <source>
        <dbReference type="ARBA" id="ARBA00022737"/>
    </source>
</evidence>
<evidence type="ECO:0000313" key="7">
    <source>
        <dbReference type="Proteomes" id="UP001497382"/>
    </source>
</evidence>
<evidence type="ECO:0000259" key="5">
    <source>
        <dbReference type="SMART" id="SM00082"/>
    </source>
</evidence>
<proteinExistence type="predicted"/>
<dbReference type="InterPro" id="IPR032675">
    <property type="entry name" value="LRR_dom_sf"/>
</dbReference>
<dbReference type="SMART" id="SM00082">
    <property type="entry name" value="LRRCT"/>
    <property type="match status" value="1"/>
</dbReference>
<evidence type="ECO:0000313" key="6">
    <source>
        <dbReference type="EMBL" id="CAL1300679.1"/>
    </source>
</evidence>
<dbReference type="PANTHER" id="PTHR24364">
    <property type="entry name" value="LP06937P"/>
    <property type="match status" value="1"/>
</dbReference>
<keyword evidence="2 4" id="KW-0732">Signal</keyword>
<gene>
    <name evidence="6" type="ORF">LARSCL_LOCUS22063</name>
</gene>
<feature type="domain" description="LRRCT" evidence="5">
    <location>
        <begin position="274"/>
        <end position="325"/>
    </location>
</feature>
<dbReference type="GO" id="GO:0016020">
    <property type="term" value="C:membrane"/>
    <property type="evidence" value="ECO:0007669"/>
    <property type="project" value="TreeGrafter"/>
</dbReference>
<evidence type="ECO:0000256" key="2">
    <source>
        <dbReference type="ARBA" id="ARBA00022729"/>
    </source>
</evidence>
<dbReference type="InterPro" id="IPR052286">
    <property type="entry name" value="Wnt_signaling_inhibitor"/>
</dbReference>
<protein>
    <recommendedName>
        <fullName evidence="5">LRRCT domain-containing protein</fullName>
    </recommendedName>
</protein>
<keyword evidence="3" id="KW-0677">Repeat</keyword>
<keyword evidence="7" id="KW-1185">Reference proteome</keyword>
<dbReference type="Proteomes" id="UP001497382">
    <property type="component" value="Unassembled WGS sequence"/>
</dbReference>
<feature type="signal peptide" evidence="4">
    <location>
        <begin position="1"/>
        <end position="21"/>
    </location>
</feature>
<dbReference type="AlphaFoldDB" id="A0AAV2BZ71"/>
<reference evidence="6 7" key="1">
    <citation type="submission" date="2024-04" db="EMBL/GenBank/DDBJ databases">
        <authorList>
            <person name="Rising A."/>
            <person name="Reimegard J."/>
            <person name="Sonavane S."/>
            <person name="Akerstrom W."/>
            <person name="Nylinder S."/>
            <person name="Hedman E."/>
            <person name="Kallberg Y."/>
        </authorList>
    </citation>
    <scope>NUCLEOTIDE SEQUENCE [LARGE SCALE GENOMIC DNA]</scope>
</reference>
<feature type="chain" id="PRO_5043942984" description="LRRCT domain-containing protein" evidence="4">
    <location>
        <begin position="22"/>
        <end position="328"/>
    </location>
</feature>
<dbReference type="SUPFAM" id="SSF52058">
    <property type="entry name" value="L domain-like"/>
    <property type="match status" value="1"/>
</dbReference>
<comment type="caution">
    <text evidence="6">The sequence shown here is derived from an EMBL/GenBank/DDBJ whole genome shotgun (WGS) entry which is preliminary data.</text>
</comment>
<dbReference type="Pfam" id="PF13306">
    <property type="entry name" value="LRR_5"/>
    <property type="match status" value="1"/>
</dbReference>
<dbReference type="EMBL" id="CAXIEN010000571">
    <property type="protein sequence ID" value="CAL1300679.1"/>
    <property type="molecule type" value="Genomic_DNA"/>
</dbReference>
<sequence>MGKAYILATIFLIALIPACLSAPEDICPSEDLVKPCICQKDFQSDRAVVRCEKITGYDVVMEVLNKTSEYGYEYFIIDLSSLTYIPAVAFEIKRLARLIILESTMVSLFNEPPKTKDLEQLTLYKLKLSRKIQWDLFTEIPNLKNLSIEHSPLKSVDSSFVQNAPKSLERITITNCSINKVEDKAFESMPNLIELIMDQGKIKEVKRSMFPSPANYLQKISFKNQRIESLPDDMFKDMPRLQDIWLTGNLISQVSENTFKAPFEIIRSCTLDNNPIKCNCSLRWLTRMDLSRTLRRNLLGECEEPKNLHGALLNELTPNDFQHCDQRT</sequence>
<accession>A0AAV2BZ71</accession>
<dbReference type="Gene3D" id="3.80.10.10">
    <property type="entry name" value="Ribonuclease Inhibitor"/>
    <property type="match status" value="1"/>
</dbReference>